<dbReference type="PRINTS" id="PR01748">
    <property type="entry name" value="AP2TNSCPFCT"/>
</dbReference>
<feature type="domain" description="Transcription factor AP-2 C-terminal" evidence="8">
    <location>
        <begin position="496"/>
        <end position="690"/>
    </location>
</feature>
<keyword evidence="6" id="KW-0539">Nucleus</keyword>
<dbReference type="Proteomes" id="UP001642540">
    <property type="component" value="Unassembled WGS sequence"/>
</dbReference>
<feature type="region of interest" description="Disordered" evidence="7">
    <location>
        <begin position="343"/>
        <end position="366"/>
    </location>
</feature>
<evidence type="ECO:0000256" key="5">
    <source>
        <dbReference type="ARBA" id="ARBA00023163"/>
    </source>
</evidence>
<dbReference type="Pfam" id="PF03299">
    <property type="entry name" value="TF_AP-2"/>
    <property type="match status" value="1"/>
</dbReference>
<reference evidence="9 10" key="1">
    <citation type="submission" date="2024-08" db="EMBL/GenBank/DDBJ databases">
        <authorList>
            <person name="Cucini C."/>
            <person name="Frati F."/>
        </authorList>
    </citation>
    <scope>NUCLEOTIDE SEQUENCE [LARGE SCALE GENOMIC DNA]</scope>
</reference>
<dbReference type="InterPro" id="IPR013854">
    <property type="entry name" value="TF_AP2_C"/>
</dbReference>
<keyword evidence="10" id="KW-1185">Reference proteome</keyword>
<evidence type="ECO:0000256" key="7">
    <source>
        <dbReference type="SAM" id="MobiDB-lite"/>
    </source>
</evidence>
<evidence type="ECO:0000256" key="6">
    <source>
        <dbReference type="ARBA" id="ARBA00023242"/>
    </source>
</evidence>
<keyword evidence="4" id="KW-0238">DNA-binding</keyword>
<sequence length="727" mass="77155">MGTSVTLAQPCSIAVRSSSVLSMSPLENSPELSEPDNHTGLTPTSSQENHHDGTTPMDSSPPNHLQVVDSTTNYVTTTSNSPNHDEISAQQLNSPSNSHVHVQQHHQQSHQIIINQNGTATVTVAGTPVVVSSAVLANAVMSGAVSTTVENGHGVLPEGTVVLMSIVPKRESGDTDGEALLPRKQIATIVHNNGQGVGDEGNVTFLIQDAVNPDGGDDTMKEHHGDEDMSDERVSGAGHGGSLGGIGGNGGAGGSPFSSSTAVATRMTPTSADFQPPYFPPPFPTTQQQIDFHAATAHLTVAAAAGAASDPYSQLNSIHQQHYQGHQLAAAAAAAASASSSVVSSSSSSSNSARSPHHPSSSAHHDAIRRNDESLQHMHANFYDTSRRTNNNGNDYTTIRRGNTDVLVPVSAHHHHHHHVLVQEQDSSVLLHHHNALSSIEDHGLQNNVEENASYITADIPLLKSMKPREGKELVLHHGGGGGGGGAGLAAPADVFCSVPGRLSLLSSTSKYKVTVGEVQRRLSPPECLNASLLGGVLRRAKSKNGGRLLREKLEKIGLNLPAGRRKAANVTLLTSLVEGEAIHLARDFGYVCETEFPARQIAEYLTRNHTADPSDAYRRKDVLLATKQVTKELIDLLNQDRSPLCNTRPQLILDQSIQRHLTHFSLITHGFGSPAIVAALTAVSNYLNESIKQLDKVYPNSSNGSILPLADLPNANKVEHHGKEKK</sequence>
<feature type="region of interest" description="Disordered" evidence="7">
    <location>
        <begin position="214"/>
        <end position="272"/>
    </location>
</feature>
<evidence type="ECO:0000256" key="2">
    <source>
        <dbReference type="ARBA" id="ARBA00007770"/>
    </source>
</evidence>
<keyword evidence="3" id="KW-0805">Transcription regulation</keyword>
<comment type="caution">
    <text evidence="9">The sequence shown here is derived from an EMBL/GenBank/DDBJ whole genome shotgun (WGS) entry which is preliminary data.</text>
</comment>
<feature type="compositionally biased region" description="Gly residues" evidence="7">
    <location>
        <begin position="237"/>
        <end position="254"/>
    </location>
</feature>
<evidence type="ECO:0000256" key="4">
    <source>
        <dbReference type="ARBA" id="ARBA00023125"/>
    </source>
</evidence>
<name>A0ABP1PKQ9_9HEXA</name>
<feature type="compositionally biased region" description="Basic and acidic residues" evidence="7">
    <location>
        <begin position="218"/>
        <end position="234"/>
    </location>
</feature>
<evidence type="ECO:0000313" key="9">
    <source>
        <dbReference type="EMBL" id="CAL8070144.1"/>
    </source>
</evidence>
<dbReference type="PANTHER" id="PTHR10812:SF17">
    <property type="entry name" value="TRANSCRIPTION FACTOR AP-2, ISOFORM D"/>
    <property type="match status" value="1"/>
</dbReference>
<feature type="compositionally biased region" description="Low complexity" evidence="7">
    <location>
        <begin position="343"/>
        <end position="362"/>
    </location>
</feature>
<proteinExistence type="inferred from homology"/>
<dbReference type="EMBL" id="CAXLJM020000004">
    <property type="protein sequence ID" value="CAL8070144.1"/>
    <property type="molecule type" value="Genomic_DNA"/>
</dbReference>
<evidence type="ECO:0000313" key="10">
    <source>
        <dbReference type="Proteomes" id="UP001642540"/>
    </source>
</evidence>
<evidence type="ECO:0000256" key="1">
    <source>
        <dbReference type="ARBA" id="ARBA00004123"/>
    </source>
</evidence>
<protein>
    <recommendedName>
        <fullName evidence="8">Transcription factor AP-2 C-terminal domain-containing protein</fullName>
    </recommendedName>
</protein>
<feature type="compositionally biased region" description="Polar residues" evidence="7">
    <location>
        <begin position="21"/>
        <end position="31"/>
    </location>
</feature>
<evidence type="ECO:0000259" key="8">
    <source>
        <dbReference type="Pfam" id="PF03299"/>
    </source>
</evidence>
<dbReference type="InterPro" id="IPR004979">
    <property type="entry name" value="TF_AP2"/>
</dbReference>
<dbReference type="PANTHER" id="PTHR10812">
    <property type="entry name" value="TRANSCRIPTION FACTOR AP-2"/>
    <property type="match status" value="1"/>
</dbReference>
<feature type="region of interest" description="Disordered" evidence="7">
    <location>
        <begin position="21"/>
        <end position="67"/>
    </location>
</feature>
<organism evidence="9 10">
    <name type="scientific">Orchesella dallaii</name>
    <dbReference type="NCBI Taxonomy" id="48710"/>
    <lineage>
        <taxon>Eukaryota</taxon>
        <taxon>Metazoa</taxon>
        <taxon>Ecdysozoa</taxon>
        <taxon>Arthropoda</taxon>
        <taxon>Hexapoda</taxon>
        <taxon>Collembola</taxon>
        <taxon>Entomobryomorpha</taxon>
        <taxon>Entomobryoidea</taxon>
        <taxon>Orchesellidae</taxon>
        <taxon>Orchesellinae</taxon>
        <taxon>Orchesella</taxon>
    </lineage>
</organism>
<comment type="similarity">
    <text evidence="2">Belongs to the AP-2 family.</text>
</comment>
<keyword evidence="5" id="KW-0804">Transcription</keyword>
<gene>
    <name evidence="9" type="ORF">ODALV1_LOCUS1095</name>
</gene>
<accession>A0ABP1PKQ9</accession>
<evidence type="ECO:0000256" key="3">
    <source>
        <dbReference type="ARBA" id="ARBA00023015"/>
    </source>
</evidence>
<comment type="subcellular location">
    <subcellularLocation>
        <location evidence="1">Nucleus</location>
    </subcellularLocation>
</comment>